<keyword evidence="2" id="KW-0732">Signal</keyword>
<evidence type="ECO:0000313" key="4">
    <source>
        <dbReference type="Proteomes" id="UP001379235"/>
    </source>
</evidence>
<dbReference type="EMBL" id="JBBHJY010000001">
    <property type="protein sequence ID" value="MEJ6008476.1"/>
    <property type="molecule type" value="Genomic_DNA"/>
</dbReference>
<comment type="caution">
    <text evidence="3">The sequence shown here is derived from an EMBL/GenBank/DDBJ whole genome shotgun (WGS) entry which is preliminary data.</text>
</comment>
<feature type="compositionally biased region" description="Low complexity" evidence="1">
    <location>
        <begin position="203"/>
        <end position="216"/>
    </location>
</feature>
<feature type="region of interest" description="Disordered" evidence="1">
    <location>
        <begin position="19"/>
        <end position="52"/>
    </location>
</feature>
<feature type="signal peptide" evidence="2">
    <location>
        <begin position="1"/>
        <end position="20"/>
    </location>
</feature>
<feature type="compositionally biased region" description="Basic and acidic residues" evidence="1">
    <location>
        <begin position="30"/>
        <end position="45"/>
    </location>
</feature>
<dbReference type="RefSeq" id="WP_339964032.1">
    <property type="nucleotide sequence ID" value="NZ_JBBHJY010000001.1"/>
</dbReference>
<reference evidence="3 4" key="1">
    <citation type="submission" date="2024-03" db="EMBL/GenBank/DDBJ databases">
        <authorList>
            <person name="Jo J.-H."/>
        </authorList>
    </citation>
    <scope>NUCLEOTIDE SEQUENCE [LARGE SCALE GENOMIC DNA]</scope>
    <source>
        <strain evidence="3 4">AS3R-12</strain>
    </source>
</reference>
<evidence type="ECO:0000313" key="3">
    <source>
        <dbReference type="EMBL" id="MEJ6008476.1"/>
    </source>
</evidence>
<name>A0ABU8S3F5_9SPHN</name>
<evidence type="ECO:0000256" key="2">
    <source>
        <dbReference type="SAM" id="SignalP"/>
    </source>
</evidence>
<evidence type="ECO:0000256" key="1">
    <source>
        <dbReference type="SAM" id="MobiDB-lite"/>
    </source>
</evidence>
<protein>
    <submittedName>
        <fullName evidence="3">Uncharacterized protein</fullName>
    </submittedName>
</protein>
<dbReference type="Proteomes" id="UP001379235">
    <property type="component" value="Unassembled WGS sequence"/>
</dbReference>
<feature type="chain" id="PRO_5045294229" evidence="2">
    <location>
        <begin position="21"/>
        <end position="229"/>
    </location>
</feature>
<accession>A0ABU8S3F5</accession>
<feature type="compositionally biased region" description="Basic residues" evidence="1">
    <location>
        <begin position="217"/>
        <end position="229"/>
    </location>
</feature>
<feature type="region of interest" description="Disordered" evidence="1">
    <location>
        <begin position="200"/>
        <end position="229"/>
    </location>
</feature>
<keyword evidence="4" id="KW-1185">Reference proteome</keyword>
<proteinExistence type="predicted"/>
<organism evidence="3 4">
    <name type="scientific">Novosphingobium aquae</name>
    <dbReference type="NCBI Taxonomy" id="3133435"/>
    <lineage>
        <taxon>Bacteria</taxon>
        <taxon>Pseudomonadati</taxon>
        <taxon>Pseudomonadota</taxon>
        <taxon>Alphaproteobacteria</taxon>
        <taxon>Sphingomonadales</taxon>
        <taxon>Sphingomonadaceae</taxon>
        <taxon>Novosphingobium</taxon>
    </lineage>
</organism>
<gene>
    <name evidence="3" type="ORF">WG900_00935</name>
</gene>
<sequence length="229" mass="23986">MRNLSTIVIAALLTASPAMAQKQGDTSAAKADKDAKAREPDKPVTESDVSAADVATTPLSDLNIRKGEIPALLLSAQDRPYDMAGLTRCSQLTREVNNLDAILGEDIDITDPEGGTSAGKVAQSAVGALIPFRGLIREVSGANSQDRKLQLAIRAGMARRAFLKGVGMQRGCAYPARPASAQIVASKLAAIAAADPKDKDKAQAAAVAAQEATPKAKATRKKTSRTRRR</sequence>